<proteinExistence type="predicted"/>
<reference evidence="2 3" key="1">
    <citation type="submission" date="2018-11" db="EMBL/GenBank/DDBJ databases">
        <title>Draft genome sequence of Gordonia sp. RS15-1S isolated from rice stems.</title>
        <authorList>
            <person name="Muangham S."/>
        </authorList>
    </citation>
    <scope>NUCLEOTIDE SEQUENCE [LARGE SCALE GENOMIC DNA]</scope>
    <source>
        <strain evidence="2 3">RS15-1S</strain>
    </source>
</reference>
<name>A0A3N4HFW7_9ACTN</name>
<dbReference type="EMBL" id="RKMH01000002">
    <property type="protein sequence ID" value="RPA65774.1"/>
    <property type="molecule type" value="Genomic_DNA"/>
</dbReference>
<organism evidence="2 3">
    <name type="scientific">Gordonia oryzae</name>
    <dbReference type="NCBI Taxonomy" id="2487349"/>
    <lineage>
        <taxon>Bacteria</taxon>
        <taxon>Bacillati</taxon>
        <taxon>Actinomycetota</taxon>
        <taxon>Actinomycetes</taxon>
        <taxon>Mycobacteriales</taxon>
        <taxon>Gordoniaceae</taxon>
        <taxon>Gordonia</taxon>
    </lineage>
</organism>
<keyword evidence="1" id="KW-0175">Coiled coil</keyword>
<accession>A0A3N4HFW7</accession>
<protein>
    <submittedName>
        <fullName evidence="2">Uncharacterized protein</fullName>
    </submittedName>
</protein>
<gene>
    <name evidence="2" type="ORF">EF294_03290</name>
</gene>
<evidence type="ECO:0000256" key="1">
    <source>
        <dbReference type="SAM" id="Coils"/>
    </source>
</evidence>
<sequence>MSDAEDRAQELLSYYDSCRGRGTTIALTADTTDTIRDLIADLTKARNVIEQVREVVAEMLEQLVSGPERRDVERIASILADAEGSGQ</sequence>
<evidence type="ECO:0000313" key="3">
    <source>
        <dbReference type="Proteomes" id="UP000267536"/>
    </source>
</evidence>
<evidence type="ECO:0000313" key="2">
    <source>
        <dbReference type="EMBL" id="RPA65774.1"/>
    </source>
</evidence>
<feature type="coiled-coil region" evidence="1">
    <location>
        <begin position="35"/>
        <end position="62"/>
    </location>
</feature>
<keyword evidence="3" id="KW-1185">Reference proteome</keyword>
<dbReference type="RefSeq" id="WP_123925566.1">
    <property type="nucleotide sequence ID" value="NZ_JBPSDP010000012.1"/>
</dbReference>
<comment type="caution">
    <text evidence="2">The sequence shown here is derived from an EMBL/GenBank/DDBJ whole genome shotgun (WGS) entry which is preliminary data.</text>
</comment>
<dbReference type="AlphaFoldDB" id="A0A3N4HFW7"/>
<dbReference type="Proteomes" id="UP000267536">
    <property type="component" value="Unassembled WGS sequence"/>
</dbReference>